<proteinExistence type="predicted"/>
<dbReference type="EMBL" id="JACHHZ010000001">
    <property type="protein sequence ID" value="MBB6091534.1"/>
    <property type="molecule type" value="Genomic_DNA"/>
</dbReference>
<sequence length="221" mass="24565">MNSDAIALIIAIFGGLLLILACQRLLRARFFAAGGTALMGFLLLACAGLFFVVSLNMHTYARLTYERPVAEIVFEGRGPQSYRATLTEMPGGEMQIFMLAGDEWQLDARVLKWKGWANLLGLDAQYRLERVGGRYRDIEQERHATRTVYALSENPGIDLWQVSTEHPRWLPFVDAVYGSATYMPMADGARYQVSITQSGLIARPLNPAADAVAKMKMVGDE</sequence>
<feature type="transmembrane region" description="Helical" evidence="1">
    <location>
        <begin position="38"/>
        <end position="57"/>
    </location>
</feature>
<keyword evidence="1" id="KW-0472">Membrane</keyword>
<evidence type="ECO:0000313" key="2">
    <source>
        <dbReference type="EMBL" id="MBB6091534.1"/>
    </source>
</evidence>
<evidence type="ECO:0000313" key="3">
    <source>
        <dbReference type="Proteomes" id="UP000588068"/>
    </source>
</evidence>
<evidence type="ECO:0008006" key="4">
    <source>
        <dbReference type="Google" id="ProtNLM"/>
    </source>
</evidence>
<reference evidence="2 3" key="1">
    <citation type="submission" date="2020-08" db="EMBL/GenBank/DDBJ databases">
        <title>Genomic Encyclopedia of Type Strains, Phase IV (KMG-IV): sequencing the most valuable type-strain genomes for metagenomic binning, comparative biology and taxonomic classification.</title>
        <authorList>
            <person name="Goeker M."/>
        </authorList>
    </citation>
    <scope>NUCLEOTIDE SEQUENCE [LARGE SCALE GENOMIC DNA]</scope>
    <source>
        <strain evidence="2 3">DSM 26723</strain>
    </source>
</reference>
<keyword evidence="1" id="KW-0812">Transmembrane</keyword>
<comment type="caution">
    <text evidence="2">The sequence shown here is derived from an EMBL/GenBank/DDBJ whole genome shotgun (WGS) entry which is preliminary data.</text>
</comment>
<dbReference type="RefSeq" id="WP_184329327.1">
    <property type="nucleotide sequence ID" value="NZ_JACHHZ010000001.1"/>
</dbReference>
<organism evidence="2 3">
    <name type="scientific">Povalibacter uvarum</name>
    <dbReference type="NCBI Taxonomy" id="732238"/>
    <lineage>
        <taxon>Bacteria</taxon>
        <taxon>Pseudomonadati</taxon>
        <taxon>Pseudomonadota</taxon>
        <taxon>Gammaproteobacteria</taxon>
        <taxon>Steroidobacterales</taxon>
        <taxon>Steroidobacteraceae</taxon>
        <taxon>Povalibacter</taxon>
    </lineage>
</organism>
<evidence type="ECO:0000256" key="1">
    <source>
        <dbReference type="SAM" id="Phobius"/>
    </source>
</evidence>
<accession>A0A841HG36</accession>
<keyword evidence="1" id="KW-1133">Transmembrane helix</keyword>
<protein>
    <recommendedName>
        <fullName evidence="4">Cation/multidrug efflux pump</fullName>
    </recommendedName>
</protein>
<dbReference type="AlphaFoldDB" id="A0A841HG36"/>
<feature type="transmembrane region" description="Helical" evidence="1">
    <location>
        <begin position="6"/>
        <end position="26"/>
    </location>
</feature>
<dbReference type="Proteomes" id="UP000588068">
    <property type="component" value="Unassembled WGS sequence"/>
</dbReference>
<gene>
    <name evidence="2" type="ORF">HNQ60_000380</name>
</gene>
<keyword evidence="3" id="KW-1185">Reference proteome</keyword>
<name>A0A841HG36_9GAMM</name>